<feature type="transmembrane region" description="Helical" evidence="6">
    <location>
        <begin position="61"/>
        <end position="80"/>
    </location>
</feature>
<comment type="similarity">
    <text evidence="2">Belongs to the autoinducer-2 exporter (AI-2E) (TC 2.A.86) family.</text>
</comment>
<dbReference type="PANTHER" id="PTHR21716:SF68">
    <property type="entry name" value="TRANSPORT PROTEIN YTVI-RELATED"/>
    <property type="match status" value="1"/>
</dbReference>
<dbReference type="STRING" id="1121331.SAMN02745248_00063"/>
<feature type="transmembrane region" description="Helical" evidence="6">
    <location>
        <begin position="139"/>
        <end position="160"/>
    </location>
</feature>
<dbReference type="InterPro" id="IPR002549">
    <property type="entry name" value="AI-2E-like"/>
</dbReference>
<feature type="transmembrane region" description="Helical" evidence="6">
    <location>
        <begin position="286"/>
        <end position="314"/>
    </location>
</feature>
<accession>A0A1M6J6G7</accession>
<name>A0A1M6J6G7_9CLOT</name>
<keyword evidence="5 6" id="KW-0472">Membrane</keyword>
<evidence type="ECO:0000256" key="3">
    <source>
        <dbReference type="ARBA" id="ARBA00022692"/>
    </source>
</evidence>
<keyword evidence="3 6" id="KW-0812">Transmembrane</keyword>
<keyword evidence="4 6" id="KW-1133">Transmembrane helix</keyword>
<evidence type="ECO:0000313" key="7">
    <source>
        <dbReference type="EMBL" id="SHJ42286.1"/>
    </source>
</evidence>
<gene>
    <name evidence="7" type="ORF">SAMN02745248_00063</name>
</gene>
<evidence type="ECO:0000256" key="1">
    <source>
        <dbReference type="ARBA" id="ARBA00004141"/>
    </source>
</evidence>
<feature type="transmembrane region" description="Helical" evidence="6">
    <location>
        <begin position="191"/>
        <end position="214"/>
    </location>
</feature>
<dbReference type="OrthoDB" id="9774361at2"/>
<evidence type="ECO:0000256" key="2">
    <source>
        <dbReference type="ARBA" id="ARBA00009773"/>
    </source>
</evidence>
<proteinExistence type="inferred from homology"/>
<feature type="transmembrane region" description="Helical" evidence="6">
    <location>
        <begin position="220"/>
        <end position="247"/>
    </location>
</feature>
<dbReference type="Proteomes" id="UP000183952">
    <property type="component" value="Unassembled WGS sequence"/>
</dbReference>
<dbReference type="GO" id="GO:0055085">
    <property type="term" value="P:transmembrane transport"/>
    <property type="evidence" value="ECO:0007669"/>
    <property type="project" value="TreeGrafter"/>
</dbReference>
<feature type="transmembrane region" description="Helical" evidence="6">
    <location>
        <begin position="7"/>
        <end position="25"/>
    </location>
</feature>
<keyword evidence="8" id="KW-1185">Reference proteome</keyword>
<dbReference type="PANTHER" id="PTHR21716">
    <property type="entry name" value="TRANSMEMBRANE PROTEIN"/>
    <property type="match status" value="1"/>
</dbReference>
<dbReference type="RefSeq" id="WP_072901038.1">
    <property type="nucleotide sequence ID" value="NZ_FRAD01000003.1"/>
</dbReference>
<feature type="transmembrane region" description="Helical" evidence="6">
    <location>
        <begin position="31"/>
        <end position="49"/>
    </location>
</feature>
<dbReference type="AlphaFoldDB" id="A0A1M6J6G7"/>
<evidence type="ECO:0000256" key="6">
    <source>
        <dbReference type="SAM" id="Phobius"/>
    </source>
</evidence>
<organism evidence="7 8">
    <name type="scientific">Hathewaya proteolytica DSM 3090</name>
    <dbReference type="NCBI Taxonomy" id="1121331"/>
    <lineage>
        <taxon>Bacteria</taxon>
        <taxon>Bacillati</taxon>
        <taxon>Bacillota</taxon>
        <taxon>Clostridia</taxon>
        <taxon>Eubacteriales</taxon>
        <taxon>Clostridiaceae</taxon>
        <taxon>Hathewaya</taxon>
    </lineage>
</organism>
<feature type="transmembrane region" description="Helical" evidence="6">
    <location>
        <begin position="254"/>
        <end position="274"/>
    </location>
</feature>
<evidence type="ECO:0000313" key="8">
    <source>
        <dbReference type="Proteomes" id="UP000183952"/>
    </source>
</evidence>
<sequence>MKDVYKKLMYSAFLYLLIVFVFKYLNDYMTLIIMILFLYFSTYLFNGFMEKCFKESKGFTTFISLMIINCIVIFTMYIMARYAVNKSYLIKDGIMYLSHIYEILEYSVLRKLQFGDLIKNSFQIFLKGIKYNSLLTKGIVLTTNFFVSYIMANIIVYFILRDKNIITTTMRKFLSGHSINAFKAKLNNIKLILVIDFKIMFICTLTTILGFYILNVHHGFLLGILCGIFDLLPFVGTFIIFIPLLLYYICMKNYIVAIGLLILFLIIGIIRRVFETKFLKNSFDVHPLIIIVCVYVFTKNMGFIGVLTGSFYAISLKEIWESTQIN</sequence>
<evidence type="ECO:0000256" key="5">
    <source>
        <dbReference type="ARBA" id="ARBA00023136"/>
    </source>
</evidence>
<dbReference type="GO" id="GO:0016020">
    <property type="term" value="C:membrane"/>
    <property type="evidence" value="ECO:0007669"/>
    <property type="project" value="UniProtKB-SubCell"/>
</dbReference>
<protein>
    <submittedName>
        <fullName evidence="7">Predicted PurR-regulated permease PerM</fullName>
    </submittedName>
</protein>
<dbReference type="EMBL" id="FRAD01000003">
    <property type="protein sequence ID" value="SHJ42286.1"/>
    <property type="molecule type" value="Genomic_DNA"/>
</dbReference>
<evidence type="ECO:0000256" key="4">
    <source>
        <dbReference type="ARBA" id="ARBA00022989"/>
    </source>
</evidence>
<comment type="subcellular location">
    <subcellularLocation>
        <location evidence="1">Membrane</location>
        <topology evidence="1">Multi-pass membrane protein</topology>
    </subcellularLocation>
</comment>
<reference evidence="7 8" key="1">
    <citation type="submission" date="2016-11" db="EMBL/GenBank/DDBJ databases">
        <authorList>
            <person name="Jaros S."/>
            <person name="Januszkiewicz K."/>
            <person name="Wedrychowicz H."/>
        </authorList>
    </citation>
    <scope>NUCLEOTIDE SEQUENCE [LARGE SCALE GENOMIC DNA]</scope>
    <source>
        <strain evidence="7 8">DSM 3090</strain>
    </source>
</reference>
<dbReference type="Pfam" id="PF01594">
    <property type="entry name" value="AI-2E_transport"/>
    <property type="match status" value="1"/>
</dbReference>